<dbReference type="EMBL" id="CP036267">
    <property type="protein sequence ID" value="QDT32112.1"/>
    <property type="molecule type" value="Genomic_DNA"/>
</dbReference>
<evidence type="ECO:0000313" key="3">
    <source>
        <dbReference type="Proteomes" id="UP000315724"/>
    </source>
</evidence>
<dbReference type="KEGG" id="tpol:Mal48_13530"/>
<feature type="region of interest" description="Disordered" evidence="1">
    <location>
        <begin position="29"/>
        <end position="48"/>
    </location>
</feature>
<evidence type="ECO:0000313" key="2">
    <source>
        <dbReference type="EMBL" id="QDT32112.1"/>
    </source>
</evidence>
<name>A0A517QKE1_9PLAN</name>
<proteinExistence type="predicted"/>
<dbReference type="Proteomes" id="UP000315724">
    <property type="component" value="Chromosome"/>
</dbReference>
<keyword evidence="3" id="KW-1185">Reference proteome</keyword>
<gene>
    <name evidence="2" type="ORF">Mal48_13530</name>
</gene>
<sequence>MMIQRGMKQDASTHSRMLIEKAISDQFAQHVPEKHGARKNLVPGKTWDSRRHNSCPLREWLSETYNTKFLTL</sequence>
<dbReference type="AlphaFoldDB" id="A0A517QKE1"/>
<organism evidence="2 3">
    <name type="scientific">Thalassoglobus polymorphus</name>
    <dbReference type="NCBI Taxonomy" id="2527994"/>
    <lineage>
        <taxon>Bacteria</taxon>
        <taxon>Pseudomonadati</taxon>
        <taxon>Planctomycetota</taxon>
        <taxon>Planctomycetia</taxon>
        <taxon>Planctomycetales</taxon>
        <taxon>Planctomycetaceae</taxon>
        <taxon>Thalassoglobus</taxon>
    </lineage>
</organism>
<protein>
    <submittedName>
        <fullName evidence="2">Uncharacterized protein</fullName>
    </submittedName>
</protein>
<reference evidence="2 3" key="1">
    <citation type="submission" date="2019-02" db="EMBL/GenBank/DDBJ databases">
        <title>Deep-cultivation of Planctomycetes and their phenomic and genomic characterization uncovers novel biology.</title>
        <authorList>
            <person name="Wiegand S."/>
            <person name="Jogler M."/>
            <person name="Boedeker C."/>
            <person name="Pinto D."/>
            <person name="Vollmers J."/>
            <person name="Rivas-Marin E."/>
            <person name="Kohn T."/>
            <person name="Peeters S.H."/>
            <person name="Heuer A."/>
            <person name="Rast P."/>
            <person name="Oberbeckmann S."/>
            <person name="Bunk B."/>
            <person name="Jeske O."/>
            <person name="Meyerdierks A."/>
            <person name="Storesund J.E."/>
            <person name="Kallscheuer N."/>
            <person name="Luecker S."/>
            <person name="Lage O.M."/>
            <person name="Pohl T."/>
            <person name="Merkel B.J."/>
            <person name="Hornburger P."/>
            <person name="Mueller R.-W."/>
            <person name="Bruemmer F."/>
            <person name="Labrenz M."/>
            <person name="Spormann A.M."/>
            <person name="Op den Camp H."/>
            <person name="Overmann J."/>
            <person name="Amann R."/>
            <person name="Jetten M.S.M."/>
            <person name="Mascher T."/>
            <person name="Medema M.H."/>
            <person name="Devos D.P."/>
            <person name="Kaster A.-K."/>
            <person name="Ovreas L."/>
            <person name="Rohde M."/>
            <person name="Galperin M.Y."/>
            <person name="Jogler C."/>
        </authorList>
    </citation>
    <scope>NUCLEOTIDE SEQUENCE [LARGE SCALE GENOMIC DNA]</scope>
    <source>
        <strain evidence="2 3">Mal48</strain>
    </source>
</reference>
<accession>A0A517QKE1</accession>
<evidence type="ECO:0000256" key="1">
    <source>
        <dbReference type="SAM" id="MobiDB-lite"/>
    </source>
</evidence>